<proteinExistence type="predicted"/>
<reference evidence="1 2" key="1">
    <citation type="submission" date="2019-04" db="EMBL/GenBank/DDBJ databases">
        <authorList>
            <person name="Van Vliet M D."/>
        </authorList>
    </citation>
    <scope>NUCLEOTIDE SEQUENCE [LARGE SCALE GENOMIC DNA]</scope>
    <source>
        <strain evidence="1 2">F1</strain>
    </source>
</reference>
<organism evidence="1 2">
    <name type="scientific">Pontiella desulfatans</name>
    <dbReference type="NCBI Taxonomy" id="2750659"/>
    <lineage>
        <taxon>Bacteria</taxon>
        <taxon>Pseudomonadati</taxon>
        <taxon>Kiritimatiellota</taxon>
        <taxon>Kiritimatiellia</taxon>
        <taxon>Kiritimatiellales</taxon>
        <taxon>Pontiellaceae</taxon>
        <taxon>Pontiella</taxon>
    </lineage>
</organism>
<protein>
    <submittedName>
        <fullName evidence="1">Uncharacterized protein</fullName>
    </submittedName>
</protein>
<dbReference type="Proteomes" id="UP000366872">
    <property type="component" value="Unassembled WGS sequence"/>
</dbReference>
<evidence type="ECO:0000313" key="1">
    <source>
        <dbReference type="EMBL" id="VGO16257.1"/>
    </source>
</evidence>
<dbReference type="AlphaFoldDB" id="A0A6C2U958"/>
<name>A0A6C2U958_PONDE</name>
<accession>A0A6C2U958</accession>
<dbReference type="EMBL" id="CAAHFG010000003">
    <property type="protein sequence ID" value="VGO16257.1"/>
    <property type="molecule type" value="Genomic_DNA"/>
</dbReference>
<gene>
    <name evidence="1" type="ORF">PDESU_04848</name>
</gene>
<sequence length="135" mass="16123">MAQTEVRRYFPDLEYRSDPKTFYDLHQPLQGSLKPYLDGRLMFMPDASDFINNSLHCEWAYIANLDDNKFEVWKGLQSEPDLDNERYPQETDRTGHYPCTMLRAYDLENLPEQGTYLSDYFFFRDLTSSRPEDRP</sequence>
<evidence type="ECO:0000313" key="2">
    <source>
        <dbReference type="Proteomes" id="UP000366872"/>
    </source>
</evidence>
<keyword evidence="2" id="KW-1185">Reference proteome</keyword>